<comment type="caution">
    <text evidence="1">The sequence shown here is derived from an EMBL/GenBank/DDBJ whole genome shotgun (WGS) entry which is preliminary data.</text>
</comment>
<dbReference type="RefSeq" id="XP_041158372.1">
    <property type="nucleotide sequence ID" value="XM_041306895.1"/>
</dbReference>
<accession>A0A9P7DG65</accession>
<dbReference type="Proteomes" id="UP000719766">
    <property type="component" value="Unassembled WGS sequence"/>
</dbReference>
<dbReference type="AlphaFoldDB" id="A0A9P7DG65"/>
<dbReference type="GeneID" id="64600659"/>
<organism evidence="1 2">
    <name type="scientific">Suillus plorans</name>
    <dbReference type="NCBI Taxonomy" id="116603"/>
    <lineage>
        <taxon>Eukaryota</taxon>
        <taxon>Fungi</taxon>
        <taxon>Dikarya</taxon>
        <taxon>Basidiomycota</taxon>
        <taxon>Agaricomycotina</taxon>
        <taxon>Agaricomycetes</taxon>
        <taxon>Agaricomycetidae</taxon>
        <taxon>Boletales</taxon>
        <taxon>Suillineae</taxon>
        <taxon>Suillaceae</taxon>
        <taxon>Suillus</taxon>
    </lineage>
</organism>
<evidence type="ECO:0000313" key="1">
    <source>
        <dbReference type="EMBL" id="KAG1791566.1"/>
    </source>
</evidence>
<dbReference type="EMBL" id="JABBWE010000042">
    <property type="protein sequence ID" value="KAG1791566.1"/>
    <property type="molecule type" value="Genomic_DNA"/>
</dbReference>
<name>A0A9P7DG65_9AGAM</name>
<protein>
    <submittedName>
        <fullName evidence="1">Uncharacterized protein</fullName>
    </submittedName>
</protein>
<sequence length="456" mass="50949">MNPFHAISPAMQGGHPHTKTLLARKDIWMLILETLRLPDLLTVARTCRTMCFHALSFLAACEMTNCLMTGSCSRAMLTGDTAHPCRDLNLVCAQDGFEIMHTFLVESFQFVQISDQRHPALRYAVGECRQYAKGESLITMSTPKPGMHVLHVILSAPSTADMVFMNGGGLACFYSRWCKEGLSVVTHTGRQSLWSRQIGCAGNSNHGLRLHQDTDFLRRPCGKLCPTLWHHVESSPHLLALDWSPHSSIKNVSNDADVEWRLNSYCLNSACPHNLTVMAANYECAGSQTDLDVRHVSTQLACRQPTYLHVFQGIFYGARSTQPFLVPVPVRDGAPTCPSLDDLDVNYWVKQYSLGVYTTARRCLQCTFDHVPHIPGVLDGLYTLFFERPAAATQRNRLIRKMARLNGCTEVIKGSLLVMKEGPRGLMDLMHNDIDHANLLINSLLYYSCLPRATTP</sequence>
<dbReference type="OrthoDB" id="2682201at2759"/>
<reference evidence="1" key="1">
    <citation type="journal article" date="2020" name="New Phytol.">
        <title>Comparative genomics reveals dynamic genome evolution in host specialist ectomycorrhizal fungi.</title>
        <authorList>
            <person name="Lofgren L.A."/>
            <person name="Nguyen N.H."/>
            <person name="Vilgalys R."/>
            <person name="Ruytinx J."/>
            <person name="Liao H.L."/>
            <person name="Branco S."/>
            <person name="Kuo A."/>
            <person name="LaButti K."/>
            <person name="Lipzen A."/>
            <person name="Andreopoulos W."/>
            <person name="Pangilinan J."/>
            <person name="Riley R."/>
            <person name="Hundley H."/>
            <person name="Na H."/>
            <person name="Barry K."/>
            <person name="Grigoriev I.V."/>
            <person name="Stajich J.E."/>
            <person name="Kennedy P.G."/>
        </authorList>
    </citation>
    <scope>NUCLEOTIDE SEQUENCE</scope>
    <source>
        <strain evidence="1">S12</strain>
    </source>
</reference>
<keyword evidence="2" id="KW-1185">Reference proteome</keyword>
<evidence type="ECO:0000313" key="2">
    <source>
        <dbReference type="Proteomes" id="UP000719766"/>
    </source>
</evidence>
<gene>
    <name evidence="1" type="ORF">HD556DRAFT_1445199</name>
</gene>
<proteinExistence type="predicted"/>